<dbReference type="PANTHER" id="PTHR43479:SF21">
    <property type="entry name" value="TRANSCRIPTIONAL REGULATOR, TETR FAMILY"/>
    <property type="match status" value="1"/>
</dbReference>
<evidence type="ECO:0000259" key="3">
    <source>
        <dbReference type="PROSITE" id="PS50977"/>
    </source>
</evidence>
<name>A0ABS7C953_9BACL</name>
<dbReference type="EMBL" id="JAHZIK010000798">
    <property type="protein sequence ID" value="MBW7457265.1"/>
    <property type="molecule type" value="Genomic_DNA"/>
</dbReference>
<reference evidence="4 5" key="1">
    <citation type="submission" date="2021-07" db="EMBL/GenBank/DDBJ databases">
        <title>Paenibacillus radiodurans sp. nov., isolated from the southeastern edge of Tengger Desert.</title>
        <authorList>
            <person name="Zhang G."/>
        </authorList>
    </citation>
    <scope>NUCLEOTIDE SEQUENCE [LARGE SCALE GENOMIC DNA]</scope>
    <source>
        <strain evidence="4 5">CCM 7311</strain>
    </source>
</reference>
<proteinExistence type="predicted"/>
<dbReference type="Proteomes" id="UP001519887">
    <property type="component" value="Unassembled WGS sequence"/>
</dbReference>
<dbReference type="InterPro" id="IPR036271">
    <property type="entry name" value="Tet_transcr_reg_TetR-rel_C_sf"/>
</dbReference>
<dbReference type="InterPro" id="IPR050624">
    <property type="entry name" value="HTH-type_Tx_Regulator"/>
</dbReference>
<feature type="domain" description="HTH tetR-type" evidence="3">
    <location>
        <begin position="9"/>
        <end position="69"/>
    </location>
</feature>
<dbReference type="Pfam" id="PF00440">
    <property type="entry name" value="TetR_N"/>
    <property type="match status" value="1"/>
</dbReference>
<comment type="caution">
    <text evidence="4">The sequence shown here is derived from an EMBL/GenBank/DDBJ whole genome shotgun (WGS) entry which is preliminary data.</text>
</comment>
<keyword evidence="5" id="KW-1185">Reference proteome</keyword>
<keyword evidence="1 2" id="KW-0238">DNA-binding</keyword>
<sequence>MNGFEKRAERIKEKIMMSTFEMLKTWEPKRIRIADIAKKANVSQVTIYNHFGSKDLLLREVFMDYINKYTAEFEAYITEKHSLKEIVQYSIIRGKESYKMLPAAVIKEIMIEDHEMNQYFETEYKEKVLPLIVRLINEGKERGEISSKVSIPTILFYIDMFFRQSEQLLDYARQYGNMEQFIEEMNILFFYGICGKDE</sequence>
<dbReference type="Gene3D" id="1.10.357.10">
    <property type="entry name" value="Tetracycline Repressor, domain 2"/>
    <property type="match status" value="1"/>
</dbReference>
<dbReference type="SUPFAM" id="SSF46689">
    <property type="entry name" value="Homeodomain-like"/>
    <property type="match status" value="1"/>
</dbReference>
<dbReference type="SUPFAM" id="SSF48498">
    <property type="entry name" value="Tetracyclin repressor-like, C-terminal domain"/>
    <property type="match status" value="1"/>
</dbReference>
<accession>A0ABS7C953</accession>
<dbReference type="RefSeq" id="WP_210039919.1">
    <property type="nucleotide sequence ID" value="NZ_JBHLVU010000008.1"/>
</dbReference>
<dbReference type="PANTHER" id="PTHR43479">
    <property type="entry name" value="ACREF/ENVCD OPERON REPRESSOR-RELATED"/>
    <property type="match status" value="1"/>
</dbReference>
<evidence type="ECO:0000313" key="4">
    <source>
        <dbReference type="EMBL" id="MBW7457265.1"/>
    </source>
</evidence>
<feature type="DNA-binding region" description="H-T-H motif" evidence="2">
    <location>
        <begin position="32"/>
        <end position="51"/>
    </location>
</feature>
<organism evidence="4 5">
    <name type="scientific">Paenibacillus sepulcri</name>
    <dbReference type="NCBI Taxonomy" id="359917"/>
    <lineage>
        <taxon>Bacteria</taxon>
        <taxon>Bacillati</taxon>
        <taxon>Bacillota</taxon>
        <taxon>Bacilli</taxon>
        <taxon>Bacillales</taxon>
        <taxon>Paenibacillaceae</taxon>
        <taxon>Paenibacillus</taxon>
    </lineage>
</organism>
<gene>
    <name evidence="4" type="ORF">K0U00_24805</name>
</gene>
<dbReference type="InterPro" id="IPR001647">
    <property type="entry name" value="HTH_TetR"/>
</dbReference>
<evidence type="ECO:0000256" key="1">
    <source>
        <dbReference type="ARBA" id="ARBA00023125"/>
    </source>
</evidence>
<evidence type="ECO:0000256" key="2">
    <source>
        <dbReference type="PROSITE-ProRule" id="PRU00335"/>
    </source>
</evidence>
<protein>
    <submittedName>
        <fullName evidence="4">TetR/AcrR family transcriptional regulator</fullName>
    </submittedName>
</protein>
<dbReference type="PROSITE" id="PS50977">
    <property type="entry name" value="HTH_TETR_2"/>
    <property type="match status" value="1"/>
</dbReference>
<dbReference type="InterPro" id="IPR009057">
    <property type="entry name" value="Homeodomain-like_sf"/>
</dbReference>
<evidence type="ECO:0000313" key="5">
    <source>
        <dbReference type="Proteomes" id="UP001519887"/>
    </source>
</evidence>